<dbReference type="GeneTree" id="ENSGT00940000162707"/>
<dbReference type="InterPro" id="IPR036179">
    <property type="entry name" value="Ig-like_dom_sf"/>
</dbReference>
<protein>
    <recommendedName>
        <fullName evidence="4">Immunoglobulin V-set domain-containing protein</fullName>
    </recommendedName>
</protein>
<evidence type="ECO:0000313" key="3">
    <source>
        <dbReference type="Proteomes" id="UP000823872"/>
    </source>
</evidence>
<dbReference type="InterPro" id="IPR013783">
    <property type="entry name" value="Ig-like_fold"/>
</dbReference>
<reference evidence="2 3" key="1">
    <citation type="submission" date="2021-02" db="EMBL/GenBank/DDBJ databases">
        <title>Safari Cat Assemblies.</title>
        <authorList>
            <person name="Bredemeyer K.R."/>
            <person name="Murphy W.J."/>
        </authorList>
    </citation>
    <scope>NUCLEOTIDE SEQUENCE [LARGE SCALE GENOMIC DNA]</scope>
</reference>
<dbReference type="Ensembl" id="ENSFCTT00005058091.1">
    <property type="protein sequence ID" value="ENSFCTP00005042660.1"/>
    <property type="gene ID" value="ENSFCTG00005020237.1"/>
</dbReference>
<dbReference type="Proteomes" id="UP000823872">
    <property type="component" value="Chromosome A2"/>
</dbReference>
<dbReference type="SUPFAM" id="SSF48726">
    <property type="entry name" value="Immunoglobulin"/>
    <property type="match status" value="1"/>
</dbReference>
<evidence type="ECO:0008006" key="4">
    <source>
        <dbReference type="Google" id="ProtNLM"/>
    </source>
</evidence>
<dbReference type="Gene3D" id="2.60.40.10">
    <property type="entry name" value="Immunoglobulins"/>
    <property type="match status" value="1"/>
</dbReference>
<proteinExistence type="predicted"/>
<evidence type="ECO:0000256" key="1">
    <source>
        <dbReference type="ARBA" id="ARBA00022859"/>
    </source>
</evidence>
<organism evidence="2 3">
    <name type="scientific">Felis catus</name>
    <name type="common">Cat</name>
    <name type="synonym">Felis silvestris catus</name>
    <dbReference type="NCBI Taxonomy" id="9685"/>
    <lineage>
        <taxon>Eukaryota</taxon>
        <taxon>Metazoa</taxon>
        <taxon>Chordata</taxon>
        <taxon>Craniata</taxon>
        <taxon>Vertebrata</taxon>
        <taxon>Euteleostomi</taxon>
        <taxon>Mammalia</taxon>
        <taxon>Eutheria</taxon>
        <taxon>Laurasiatheria</taxon>
        <taxon>Carnivora</taxon>
        <taxon>Feliformia</taxon>
        <taxon>Felidae</taxon>
        <taxon>Felinae</taxon>
        <taxon>Felis</taxon>
    </lineage>
</organism>
<reference evidence="2" key="2">
    <citation type="submission" date="2025-08" db="UniProtKB">
        <authorList>
            <consortium name="Ensembl"/>
        </authorList>
    </citation>
    <scope>IDENTIFICATION</scope>
    <source>
        <strain evidence="2">breed Abyssinian</strain>
    </source>
</reference>
<keyword evidence="3" id="KW-1185">Reference proteome</keyword>
<keyword evidence="1" id="KW-0391">Immunity</keyword>
<sequence length="152" mass="16731">MSQSHLGVVMIESSQSSVEKSCSLLEGGPMSSDREQYRCQAILYCMEMGGVRTPRPSVHAHRGLIWVKPLPGHPAMATRLLCCLALCLLGGEPTDAGVTQTPRHKVAMMGQIITLRCEPISGHEVLFWYRQTSVQGLKLLIHFNNQATIDDS</sequence>
<accession>A0ABI7Z7U5</accession>
<evidence type="ECO:0000313" key="2">
    <source>
        <dbReference type="Ensembl" id="ENSFCTP00005042660.1"/>
    </source>
</evidence>
<name>A0ABI7Z7U5_FELCA</name>
<dbReference type="PANTHER" id="PTHR23268">
    <property type="entry name" value="T-CELL RECEPTOR BETA CHAIN"/>
    <property type="match status" value="1"/>
</dbReference>
<dbReference type="PANTHER" id="PTHR23268:SF14">
    <property type="entry name" value="T CELL RECEPTOR BETA VARIABLE 12-3-RELATED"/>
    <property type="match status" value="1"/>
</dbReference>
<reference evidence="2" key="3">
    <citation type="submission" date="2025-09" db="UniProtKB">
        <authorList>
            <consortium name="Ensembl"/>
        </authorList>
    </citation>
    <scope>IDENTIFICATION</scope>
    <source>
        <strain evidence="2">breed Abyssinian</strain>
    </source>
</reference>
<dbReference type="InterPro" id="IPR050413">
    <property type="entry name" value="TCR_beta_variable"/>
</dbReference>